<dbReference type="AlphaFoldDB" id="A0A346XY62"/>
<dbReference type="CDD" id="cd02440">
    <property type="entry name" value="AdoMet_MTases"/>
    <property type="match status" value="1"/>
</dbReference>
<proteinExistence type="predicted"/>
<dbReference type="SUPFAM" id="SSF53335">
    <property type="entry name" value="S-adenosyl-L-methionine-dependent methyltransferases"/>
    <property type="match status" value="1"/>
</dbReference>
<keyword evidence="2" id="KW-0489">Methyltransferase</keyword>
<dbReference type="InterPro" id="IPR013216">
    <property type="entry name" value="Methyltransf_11"/>
</dbReference>
<evidence type="ECO:0000313" key="3">
    <source>
        <dbReference type="Proteomes" id="UP000264006"/>
    </source>
</evidence>
<keyword evidence="3" id="KW-1185">Reference proteome</keyword>
<evidence type="ECO:0000313" key="2">
    <source>
        <dbReference type="EMBL" id="AXV07159.1"/>
    </source>
</evidence>
<dbReference type="GO" id="GO:0008757">
    <property type="term" value="F:S-adenosylmethionine-dependent methyltransferase activity"/>
    <property type="evidence" value="ECO:0007669"/>
    <property type="project" value="InterPro"/>
</dbReference>
<gene>
    <name evidence="2" type="ORF">DVS28_a2478</name>
</gene>
<dbReference type="PANTHER" id="PTHR43591:SF24">
    <property type="entry name" value="2-METHOXY-6-POLYPRENYL-1,4-BENZOQUINOL METHYLASE, MITOCHONDRIAL"/>
    <property type="match status" value="1"/>
</dbReference>
<protein>
    <submittedName>
        <fullName evidence="2">Methyltransferase</fullName>
    </submittedName>
</protein>
<dbReference type="InterPro" id="IPR029063">
    <property type="entry name" value="SAM-dependent_MTases_sf"/>
</dbReference>
<reference evidence="2 3" key="1">
    <citation type="submission" date="2018-09" db="EMBL/GenBank/DDBJ databases">
        <title>Complete genome sequence of Euzebya sp. DY32-46 isolated from seawater of Pacific Ocean.</title>
        <authorList>
            <person name="Xu L."/>
            <person name="Wu Y.-H."/>
            <person name="Xu X.-W."/>
        </authorList>
    </citation>
    <scope>NUCLEOTIDE SEQUENCE [LARGE SCALE GENOMIC DNA]</scope>
    <source>
        <strain evidence="2 3">DY32-46</strain>
    </source>
</reference>
<dbReference type="OrthoDB" id="9810247at2"/>
<dbReference type="PANTHER" id="PTHR43591">
    <property type="entry name" value="METHYLTRANSFERASE"/>
    <property type="match status" value="1"/>
</dbReference>
<keyword evidence="2" id="KW-0808">Transferase</keyword>
<feature type="domain" description="Methyltransferase type 11" evidence="1">
    <location>
        <begin position="41"/>
        <end position="136"/>
    </location>
</feature>
<evidence type="ECO:0000259" key="1">
    <source>
        <dbReference type="Pfam" id="PF08241"/>
    </source>
</evidence>
<dbReference type="EMBL" id="CP031165">
    <property type="protein sequence ID" value="AXV07159.1"/>
    <property type="molecule type" value="Genomic_DNA"/>
</dbReference>
<dbReference type="Pfam" id="PF08241">
    <property type="entry name" value="Methyltransf_11"/>
    <property type="match status" value="1"/>
</dbReference>
<accession>A0A346XY62</accession>
<organism evidence="2 3">
    <name type="scientific">Euzebya pacifica</name>
    <dbReference type="NCBI Taxonomy" id="1608957"/>
    <lineage>
        <taxon>Bacteria</taxon>
        <taxon>Bacillati</taxon>
        <taxon>Actinomycetota</taxon>
        <taxon>Nitriliruptoria</taxon>
        <taxon>Euzebyales</taxon>
    </lineage>
</organism>
<dbReference type="Gene3D" id="3.40.50.150">
    <property type="entry name" value="Vaccinia Virus protein VP39"/>
    <property type="match status" value="1"/>
</dbReference>
<dbReference type="KEGG" id="euz:DVS28_a2478"/>
<dbReference type="Proteomes" id="UP000264006">
    <property type="component" value="Chromosome"/>
</dbReference>
<dbReference type="RefSeq" id="WP_114591700.1">
    <property type="nucleotide sequence ID" value="NZ_CP031165.1"/>
</dbReference>
<name>A0A346XY62_9ACTN</name>
<sequence>MRMNRTETVLVNSPPRRWLQRVVEAPVLLRLGGRMAGGTALELGCGRGAGIELILDRFGADRVIGFDLDEAMVARARRRLAGRSDVDVRVGDAVAIDLPDASVDAVFDFAIIHHVPDWRTAVGEIRRVLRPGGRLYYSEVTKHALDRPTYRVLFDHPDHDRFTASDFVAALEDHDLRVGDRHRTLIAGDYALGVAERMPHSPF</sequence>
<dbReference type="GO" id="GO:0032259">
    <property type="term" value="P:methylation"/>
    <property type="evidence" value="ECO:0007669"/>
    <property type="project" value="UniProtKB-KW"/>
</dbReference>